<dbReference type="PANTHER" id="PTHR11946">
    <property type="entry name" value="VALYL-TRNA SYNTHETASES"/>
    <property type="match status" value="1"/>
</dbReference>
<keyword evidence="6 9" id="KW-0030">Aminoacyl-tRNA synthetase</keyword>
<evidence type="ECO:0000259" key="10">
    <source>
        <dbReference type="Pfam" id="PF00133"/>
    </source>
</evidence>
<sequence>MRDDFSKPYDPKDVEDKIYKIWEKSGYFNPDNLPLQKGSRSFCIIMPPPNANGSLHLGHAVFVALEDIMTRYQRMQGKRTLWLPGADHAGFETQVVFEKKLEKEGRNRFEITRNELYKETLEFTLKNKKTTEDQLKKLGASCDWSREKFTLDPDIIQIVYKTFKKLYDDGLVYRDARPVNWCAKHQTSLSDLEVKYEERKDPLYYIKYGPLILATVRLETKFGDTAVAVNPKDERYKEYIGKEIEIETVAGRAKIKVIADEYVDMKFGTGVVKITPAHDPDDFEIGRRHNLEIKEVIDKYGKLNEKAGQYAGMKIMEARAKIAEDMKAKGLIEKIDENYAHTVGHCYKCGNTIEPRVMPQWFVAVNKKGVKSGKILAKDAVAEVKKGKIKFVSKRFEKIFFHWMKNIRDWNISRQIVWGIRIPAWFHESQCTPRKNQEKNIGKCEQIIISDTEPKCEFCDSKFIQDTDVFDTWFSSGQWPFASLMANKSNDFKNFYPTSIMETGWDILFFWIARMIMLG</sequence>
<dbReference type="SUPFAM" id="SSF52374">
    <property type="entry name" value="Nucleotidylyl transferase"/>
    <property type="match status" value="1"/>
</dbReference>
<keyword evidence="5 9" id="KW-0648">Protein biosynthesis</keyword>
<dbReference type="PROSITE" id="PS00178">
    <property type="entry name" value="AA_TRNA_LIGASE_I"/>
    <property type="match status" value="1"/>
</dbReference>
<comment type="similarity">
    <text evidence="9">Belongs to the class-I aminoacyl-tRNA synthetase family.</text>
</comment>
<dbReference type="Pfam" id="PF00133">
    <property type="entry name" value="tRNA-synt_1"/>
    <property type="match status" value="1"/>
</dbReference>
<dbReference type="Gene3D" id="3.40.50.620">
    <property type="entry name" value="HUPs"/>
    <property type="match status" value="2"/>
</dbReference>
<dbReference type="PRINTS" id="PR00986">
    <property type="entry name" value="TRNASYNTHVAL"/>
</dbReference>
<evidence type="ECO:0000256" key="6">
    <source>
        <dbReference type="ARBA" id="ARBA00023146"/>
    </source>
</evidence>
<evidence type="ECO:0000256" key="1">
    <source>
        <dbReference type="ARBA" id="ARBA00013169"/>
    </source>
</evidence>
<dbReference type="FunFam" id="3.40.50.620:FF:000020">
    <property type="entry name" value="Valine--tRNA ligase, mitochondrial"/>
    <property type="match status" value="1"/>
</dbReference>
<dbReference type="STRING" id="1618369.UV54_C0025G0008"/>
<dbReference type="GO" id="GO:0006438">
    <property type="term" value="P:valyl-tRNA aminoacylation"/>
    <property type="evidence" value="ECO:0007669"/>
    <property type="project" value="UniProtKB-UniRule"/>
</dbReference>
<dbReference type="GO" id="GO:0005524">
    <property type="term" value="F:ATP binding"/>
    <property type="evidence" value="ECO:0007669"/>
    <property type="project" value="UniProtKB-KW"/>
</dbReference>
<dbReference type="GO" id="GO:0005829">
    <property type="term" value="C:cytosol"/>
    <property type="evidence" value="ECO:0007669"/>
    <property type="project" value="TreeGrafter"/>
</dbReference>
<evidence type="ECO:0000256" key="7">
    <source>
        <dbReference type="ARBA" id="ARBA00047552"/>
    </source>
</evidence>
<reference evidence="11 12" key="1">
    <citation type="journal article" date="2015" name="Nature">
        <title>rRNA introns, odd ribosomes, and small enigmatic genomes across a large radiation of phyla.</title>
        <authorList>
            <person name="Brown C.T."/>
            <person name="Hug L.A."/>
            <person name="Thomas B.C."/>
            <person name="Sharon I."/>
            <person name="Castelle C.J."/>
            <person name="Singh A."/>
            <person name="Wilkins M.J."/>
            <person name="Williams K.H."/>
            <person name="Banfield J.F."/>
        </authorList>
    </citation>
    <scope>NUCLEOTIDE SEQUENCE [LARGE SCALE GENOMIC DNA]</scope>
</reference>
<dbReference type="PATRIC" id="fig|1618369.3.peg.379"/>
<dbReference type="EMBL" id="LCEW01000025">
    <property type="protein sequence ID" value="KKS79916.1"/>
    <property type="molecule type" value="Genomic_DNA"/>
</dbReference>
<dbReference type="InterPro" id="IPR001412">
    <property type="entry name" value="aa-tRNA-synth_I_CS"/>
</dbReference>
<evidence type="ECO:0000256" key="9">
    <source>
        <dbReference type="RuleBase" id="RU363035"/>
    </source>
</evidence>
<comment type="caution">
    <text evidence="11">The sequence shown here is derived from an EMBL/GenBank/DDBJ whole genome shotgun (WGS) entry which is preliminary data.</text>
</comment>
<comment type="catalytic activity">
    <reaction evidence="7">
        <text>tRNA(Val) + L-valine + ATP = L-valyl-tRNA(Val) + AMP + diphosphate</text>
        <dbReference type="Rhea" id="RHEA:10704"/>
        <dbReference type="Rhea" id="RHEA-COMP:9672"/>
        <dbReference type="Rhea" id="RHEA-COMP:9708"/>
        <dbReference type="ChEBI" id="CHEBI:30616"/>
        <dbReference type="ChEBI" id="CHEBI:33019"/>
        <dbReference type="ChEBI" id="CHEBI:57762"/>
        <dbReference type="ChEBI" id="CHEBI:78442"/>
        <dbReference type="ChEBI" id="CHEBI:78537"/>
        <dbReference type="ChEBI" id="CHEBI:456215"/>
        <dbReference type="EC" id="6.1.1.9"/>
    </reaction>
</comment>
<dbReference type="Proteomes" id="UP000034213">
    <property type="component" value="Unassembled WGS sequence"/>
</dbReference>
<dbReference type="PANTHER" id="PTHR11946:SF93">
    <property type="entry name" value="VALINE--TRNA LIGASE, CHLOROPLASTIC_MITOCHONDRIAL 2"/>
    <property type="match status" value="1"/>
</dbReference>
<dbReference type="EC" id="6.1.1.9" evidence="1 8"/>
<name>A0A0G1EA22_9BACT</name>
<dbReference type="InterPro" id="IPR002303">
    <property type="entry name" value="Valyl-tRNA_ligase"/>
</dbReference>
<keyword evidence="4 9" id="KW-0067">ATP-binding</keyword>
<dbReference type="GO" id="GO:0002161">
    <property type="term" value="F:aminoacyl-tRNA deacylase activity"/>
    <property type="evidence" value="ECO:0007669"/>
    <property type="project" value="InterPro"/>
</dbReference>
<feature type="non-terminal residue" evidence="11">
    <location>
        <position position="519"/>
    </location>
</feature>
<accession>A0A0G1EA22</accession>
<dbReference type="SUPFAM" id="SSF50677">
    <property type="entry name" value="ValRS/IleRS/LeuRS editing domain"/>
    <property type="match status" value="1"/>
</dbReference>
<keyword evidence="2 9" id="KW-0436">Ligase</keyword>
<feature type="domain" description="Aminoacyl-tRNA synthetase class Ia" evidence="10">
    <location>
        <begin position="17"/>
        <end position="519"/>
    </location>
</feature>
<dbReference type="NCBIfam" id="TIGR00422">
    <property type="entry name" value="valS"/>
    <property type="match status" value="1"/>
</dbReference>
<gene>
    <name evidence="11" type="ORF">UV54_C0025G0008</name>
</gene>
<protein>
    <recommendedName>
        <fullName evidence="1 8">Valine--tRNA ligase</fullName>
        <ecNumber evidence="1 8">6.1.1.9</ecNumber>
    </recommendedName>
</protein>
<dbReference type="InterPro" id="IPR009008">
    <property type="entry name" value="Val/Leu/Ile-tRNA-synth_edit"/>
</dbReference>
<evidence type="ECO:0000256" key="8">
    <source>
        <dbReference type="NCBIfam" id="TIGR00422"/>
    </source>
</evidence>
<dbReference type="GO" id="GO:0004832">
    <property type="term" value="F:valine-tRNA ligase activity"/>
    <property type="evidence" value="ECO:0007669"/>
    <property type="project" value="UniProtKB-UniRule"/>
</dbReference>
<proteinExistence type="inferred from homology"/>
<dbReference type="InterPro" id="IPR002300">
    <property type="entry name" value="aa-tRNA-synth_Ia"/>
</dbReference>
<evidence type="ECO:0000313" key="11">
    <source>
        <dbReference type="EMBL" id="KKS79916.1"/>
    </source>
</evidence>
<evidence type="ECO:0000256" key="4">
    <source>
        <dbReference type="ARBA" id="ARBA00022840"/>
    </source>
</evidence>
<keyword evidence="3 9" id="KW-0547">Nucleotide-binding</keyword>
<evidence type="ECO:0000313" key="12">
    <source>
        <dbReference type="Proteomes" id="UP000034213"/>
    </source>
</evidence>
<evidence type="ECO:0000256" key="5">
    <source>
        <dbReference type="ARBA" id="ARBA00022917"/>
    </source>
</evidence>
<evidence type="ECO:0000256" key="3">
    <source>
        <dbReference type="ARBA" id="ARBA00022741"/>
    </source>
</evidence>
<dbReference type="InterPro" id="IPR014729">
    <property type="entry name" value="Rossmann-like_a/b/a_fold"/>
</dbReference>
<organism evidence="11 12">
    <name type="scientific">Candidatus Beckwithbacteria bacterium GW2011_GWA2_43_10</name>
    <dbReference type="NCBI Taxonomy" id="1618369"/>
    <lineage>
        <taxon>Bacteria</taxon>
        <taxon>Candidatus Beckwithiibacteriota</taxon>
    </lineage>
</organism>
<evidence type="ECO:0000256" key="2">
    <source>
        <dbReference type="ARBA" id="ARBA00022598"/>
    </source>
</evidence>
<dbReference type="AlphaFoldDB" id="A0A0G1EA22"/>